<protein>
    <submittedName>
        <fullName evidence="9">4-coumarate--CoA ligase-like 7</fullName>
    </submittedName>
</protein>
<dbReference type="Proteomes" id="UP000076502">
    <property type="component" value="Unassembled WGS sequence"/>
</dbReference>
<evidence type="ECO:0000256" key="2">
    <source>
        <dbReference type="ARBA" id="ARBA00006432"/>
    </source>
</evidence>
<keyword evidence="6" id="KW-0472">Membrane</keyword>
<dbReference type="CDD" id="cd07061">
    <property type="entry name" value="HP_HAP_like"/>
    <property type="match status" value="1"/>
</dbReference>
<evidence type="ECO:0000256" key="4">
    <source>
        <dbReference type="ARBA" id="ARBA00023140"/>
    </source>
</evidence>
<dbReference type="InterPro" id="IPR045851">
    <property type="entry name" value="AMP-bd_C_sf"/>
</dbReference>
<dbReference type="InterPro" id="IPR000873">
    <property type="entry name" value="AMP-dep_synth/lig_dom"/>
</dbReference>
<accession>A0A154PIH7</accession>
<gene>
    <name evidence="9" type="ORF">WN55_02931</name>
</gene>
<dbReference type="AlphaFoldDB" id="A0A154PIH7"/>
<dbReference type="Gene3D" id="3.40.50.1240">
    <property type="entry name" value="Phosphoglycerate mutase-like"/>
    <property type="match status" value="1"/>
</dbReference>
<dbReference type="Gene3D" id="3.40.50.980">
    <property type="match status" value="2"/>
</dbReference>
<evidence type="ECO:0000313" key="9">
    <source>
        <dbReference type="EMBL" id="KZC11649.1"/>
    </source>
</evidence>
<evidence type="ECO:0000256" key="6">
    <source>
        <dbReference type="SAM" id="Phobius"/>
    </source>
</evidence>
<dbReference type="GO" id="GO:0016791">
    <property type="term" value="F:phosphatase activity"/>
    <property type="evidence" value="ECO:0007669"/>
    <property type="project" value="UniProtKB-ARBA"/>
</dbReference>
<dbReference type="CDD" id="cd05911">
    <property type="entry name" value="Firefly_Luc_like"/>
    <property type="match status" value="1"/>
</dbReference>
<sequence>MNCLKLGNPQTTSKHMTTEQRGPQCRKKSMGITDIDRRNFCGNAGHGSQILNNIIHGQPAAYLPNISLQEKLLDVFRNNLDHTVLVDIDTRKSYTNRYLLEASVKLAHALKTYGINAQDRVVITSENHPNYMVVMCAVFNAGAVFNPLNPTYTEREYKHMLEICEPRVIFVSRKTEAIIAKIVSTLSWKVILIHLDNEPYDNNIPTIKKLLEVHNDAVNPYTFVPTPIGDSSKVAAVILCSSGTTGFPKGVMLSHRNLLLFTNAFSIPDMMDCRQGDRIINYLPQFHGYSFGLMLIGMIFTGTIYMMRTFNLETLLQSIQTYKITHLPMVPPILVLIAKHPIVSKYDLSSVKEVLCGAAPLPIDIANEIMRHFKVKSIRNGYGMTELSIVTNFSIRNSNKNDGNVGPPVPGILSKIVNPDTGETLGPGQEGEVCFKTEQTMLGYFRNPKTTAETIDKDQWLHTGDLGYYNKDGLLYISGRFKELIKYKGYQVSPSEIEMMIQSHPDVKDAAVIGKPDEASGELPMALVVRQPGSKISPEDIMAFAKHLDGDNQISLNDLMGAVERLTGNDQDGHQGFDTQQTEHVARMVFRHGDRTPEKVELYPDLPYNASIYDDLGFGQLTSVGEVREYRIGVLLRELYNDFLGDTYQHGDVHAVSTDMDRTKMSLELVLSGLYPSNTKPKDQNISWIPIPLLYVPTIVDTMFETYMCPLYDAELERTLESPEISAEVSKYDDIYELVAENTGLDVASNPLGEVSAVYELLLSQDSMNIPRPAWVTDDVYEKMENITALAYNVSSYTTTLKRLNGGAIIKKFIENIVSNENNRKPKIHLYSAHDLNVGAFAKANDFAEPKVPFYGCTIIVEKLRDDNGGVFIQMKLWTGVTEILSTYEIPSCGTICPIERYLDNTRNVIPTDAESNCLWDMVTKDDIKKYYEENQE</sequence>
<dbReference type="GO" id="GO:0005777">
    <property type="term" value="C:peroxisome"/>
    <property type="evidence" value="ECO:0007669"/>
    <property type="project" value="UniProtKB-SubCell"/>
</dbReference>
<keyword evidence="4" id="KW-0576">Peroxisome</keyword>
<comment type="similarity">
    <text evidence="2">Belongs to the ATP-dependent AMP-binding enzyme family.</text>
</comment>
<evidence type="ECO:0000313" key="10">
    <source>
        <dbReference type="Proteomes" id="UP000076502"/>
    </source>
</evidence>
<dbReference type="InterPro" id="IPR000560">
    <property type="entry name" value="His_Pase_clade-2"/>
</dbReference>
<keyword evidence="6" id="KW-1133">Transmembrane helix</keyword>
<name>A0A154PIH7_DUFNO</name>
<dbReference type="PANTHER" id="PTHR24096:SF149">
    <property type="entry name" value="AMP-BINDING DOMAIN-CONTAINING PROTEIN-RELATED"/>
    <property type="match status" value="1"/>
</dbReference>
<evidence type="ECO:0000256" key="5">
    <source>
        <dbReference type="SAM" id="MobiDB-lite"/>
    </source>
</evidence>
<dbReference type="Pfam" id="PF00328">
    <property type="entry name" value="His_Phos_2"/>
    <property type="match status" value="1"/>
</dbReference>
<evidence type="ECO:0000256" key="3">
    <source>
        <dbReference type="ARBA" id="ARBA00022598"/>
    </source>
</evidence>
<dbReference type="InterPro" id="IPR029033">
    <property type="entry name" value="His_PPase_superfam"/>
</dbReference>
<comment type="subcellular location">
    <subcellularLocation>
        <location evidence="1">Peroxisome</location>
    </subcellularLocation>
</comment>
<evidence type="ECO:0000259" key="8">
    <source>
        <dbReference type="Pfam" id="PF13193"/>
    </source>
</evidence>
<dbReference type="Gene3D" id="3.30.300.30">
    <property type="match status" value="1"/>
</dbReference>
<proteinExistence type="inferred from homology"/>
<dbReference type="InterPro" id="IPR025110">
    <property type="entry name" value="AMP-bd_C"/>
</dbReference>
<dbReference type="SUPFAM" id="SSF56801">
    <property type="entry name" value="Acetyl-CoA synthetase-like"/>
    <property type="match status" value="1"/>
</dbReference>
<dbReference type="EMBL" id="KQ434924">
    <property type="protein sequence ID" value="KZC11649.1"/>
    <property type="molecule type" value="Genomic_DNA"/>
</dbReference>
<dbReference type="PROSITE" id="PS00455">
    <property type="entry name" value="AMP_BINDING"/>
    <property type="match status" value="1"/>
</dbReference>
<dbReference type="STRING" id="178035.A0A154PIH7"/>
<evidence type="ECO:0000256" key="1">
    <source>
        <dbReference type="ARBA" id="ARBA00004275"/>
    </source>
</evidence>
<dbReference type="Pfam" id="PF00501">
    <property type="entry name" value="AMP-binding"/>
    <property type="match status" value="1"/>
</dbReference>
<dbReference type="GO" id="GO:0016405">
    <property type="term" value="F:CoA-ligase activity"/>
    <property type="evidence" value="ECO:0007669"/>
    <property type="project" value="TreeGrafter"/>
</dbReference>
<dbReference type="Gene3D" id="2.30.38.10">
    <property type="entry name" value="Luciferase, Domain 3"/>
    <property type="match status" value="1"/>
</dbReference>
<feature type="domain" description="AMP-binding enzyme C-terminal" evidence="8">
    <location>
        <begin position="496"/>
        <end position="546"/>
    </location>
</feature>
<organism evidence="9 10">
    <name type="scientific">Dufourea novaeangliae</name>
    <name type="common">Sweat bee</name>
    <dbReference type="NCBI Taxonomy" id="178035"/>
    <lineage>
        <taxon>Eukaryota</taxon>
        <taxon>Metazoa</taxon>
        <taxon>Ecdysozoa</taxon>
        <taxon>Arthropoda</taxon>
        <taxon>Hexapoda</taxon>
        <taxon>Insecta</taxon>
        <taxon>Pterygota</taxon>
        <taxon>Neoptera</taxon>
        <taxon>Endopterygota</taxon>
        <taxon>Hymenoptera</taxon>
        <taxon>Apocrita</taxon>
        <taxon>Aculeata</taxon>
        <taxon>Apoidea</taxon>
        <taxon>Anthophila</taxon>
        <taxon>Halictidae</taxon>
        <taxon>Rophitinae</taxon>
        <taxon>Dufourea</taxon>
    </lineage>
</organism>
<evidence type="ECO:0000259" key="7">
    <source>
        <dbReference type="Pfam" id="PF00501"/>
    </source>
</evidence>
<dbReference type="InterPro" id="IPR020845">
    <property type="entry name" value="AMP-binding_CS"/>
</dbReference>
<feature type="domain" description="AMP-dependent synthetase/ligase" evidence="7">
    <location>
        <begin position="78"/>
        <end position="445"/>
    </location>
</feature>
<feature type="compositionally biased region" description="Polar residues" evidence="5">
    <location>
        <begin position="8"/>
        <end position="21"/>
    </location>
</feature>
<dbReference type="Pfam" id="PF13193">
    <property type="entry name" value="AMP-binding_C"/>
    <property type="match status" value="1"/>
</dbReference>
<reference evidence="9 10" key="1">
    <citation type="submission" date="2015-07" db="EMBL/GenBank/DDBJ databases">
        <title>The genome of Dufourea novaeangliae.</title>
        <authorList>
            <person name="Pan H."/>
            <person name="Kapheim K."/>
        </authorList>
    </citation>
    <scope>NUCLEOTIDE SEQUENCE [LARGE SCALE GENOMIC DNA]</scope>
    <source>
        <strain evidence="9">0120121106</strain>
        <tissue evidence="9">Whole body</tissue>
    </source>
</reference>
<dbReference type="OrthoDB" id="258392at2759"/>
<feature type="region of interest" description="Disordered" evidence="5">
    <location>
        <begin position="1"/>
        <end position="27"/>
    </location>
</feature>
<keyword evidence="10" id="KW-1185">Reference proteome</keyword>
<keyword evidence="6" id="KW-0812">Transmembrane</keyword>
<dbReference type="SUPFAM" id="SSF53254">
    <property type="entry name" value="Phosphoglycerate mutase-like"/>
    <property type="match status" value="1"/>
</dbReference>
<keyword evidence="3 9" id="KW-0436">Ligase</keyword>
<feature type="transmembrane region" description="Helical" evidence="6">
    <location>
        <begin position="288"/>
        <end position="307"/>
    </location>
</feature>
<dbReference type="PANTHER" id="PTHR24096">
    <property type="entry name" value="LONG-CHAIN-FATTY-ACID--COA LIGASE"/>
    <property type="match status" value="1"/>
</dbReference>